<dbReference type="InterPro" id="IPR029045">
    <property type="entry name" value="ClpP/crotonase-like_dom_sf"/>
</dbReference>
<dbReference type="Gene3D" id="1.10.12.10">
    <property type="entry name" value="Lyase 2-enoyl-coa Hydratase, Chain A, domain 2"/>
    <property type="match status" value="1"/>
</dbReference>
<accession>A0ABS7NCB9</accession>
<dbReference type="PANTHER" id="PTHR43459">
    <property type="entry name" value="ENOYL-COA HYDRATASE"/>
    <property type="match status" value="1"/>
</dbReference>
<evidence type="ECO:0000256" key="2">
    <source>
        <dbReference type="RuleBase" id="RU003707"/>
    </source>
</evidence>
<organism evidence="3 4">
    <name type="scientific">Leisingera daeponensis</name>
    <dbReference type="NCBI Taxonomy" id="405746"/>
    <lineage>
        <taxon>Bacteria</taxon>
        <taxon>Pseudomonadati</taxon>
        <taxon>Pseudomonadota</taxon>
        <taxon>Alphaproteobacteria</taxon>
        <taxon>Rhodobacterales</taxon>
        <taxon>Roseobacteraceae</taxon>
        <taxon>Leisingera</taxon>
    </lineage>
</organism>
<sequence>MEYKEILFSLQDGLAVITLNREARKNALTSRMRSEITHAMRLAAGEARAVVLTGAGDAFCSGQDLSDAGSTGGKLDLERTLRDEYLPMLQAIYDCPVPVVAAVNGAAAGAGANLALAADVVIACDSAFFMQAFTRIGLIPDAGGTWFLPRQIGLAKAMGAALFADRISAQQASDWGMIWEAVPDAGFEAHWRDRAAFLAQGPSKAFAATKSALRDSFGRSLAEQLSEEAHLQGQCGKTRDFLEGVTAFMEKRPAKFEGR</sequence>
<dbReference type="PROSITE" id="PS00166">
    <property type="entry name" value="ENOYL_COA_HYDRATASE"/>
    <property type="match status" value="1"/>
</dbReference>
<dbReference type="Proteomes" id="UP000766629">
    <property type="component" value="Unassembled WGS sequence"/>
</dbReference>
<dbReference type="RefSeq" id="WP_222507258.1">
    <property type="nucleotide sequence ID" value="NZ_JAHVJA010000001.1"/>
</dbReference>
<dbReference type="EMBL" id="JAHVJA010000001">
    <property type="protein sequence ID" value="MBY6138399.1"/>
    <property type="molecule type" value="Genomic_DNA"/>
</dbReference>
<dbReference type="InterPro" id="IPR014748">
    <property type="entry name" value="Enoyl-CoA_hydra_C"/>
</dbReference>
<keyword evidence="4" id="KW-1185">Reference proteome</keyword>
<dbReference type="InterPro" id="IPR001753">
    <property type="entry name" value="Enoyl-CoA_hydra/iso"/>
</dbReference>
<evidence type="ECO:0000313" key="4">
    <source>
        <dbReference type="Proteomes" id="UP000766629"/>
    </source>
</evidence>
<comment type="caution">
    <text evidence="3">The sequence shown here is derived from an EMBL/GenBank/DDBJ whole genome shotgun (WGS) entry which is preliminary data.</text>
</comment>
<dbReference type="CDD" id="cd06558">
    <property type="entry name" value="crotonase-like"/>
    <property type="match status" value="1"/>
</dbReference>
<proteinExistence type="inferred from homology"/>
<dbReference type="Gene3D" id="3.90.226.10">
    <property type="entry name" value="2-enoyl-CoA Hydratase, Chain A, domain 1"/>
    <property type="match status" value="1"/>
</dbReference>
<dbReference type="PANTHER" id="PTHR43459:SF1">
    <property type="entry name" value="EG:BACN32G11.4 PROTEIN"/>
    <property type="match status" value="1"/>
</dbReference>
<gene>
    <name evidence="3" type="ORF">KUV26_03035</name>
</gene>
<dbReference type="InterPro" id="IPR018376">
    <property type="entry name" value="Enoyl-CoA_hyd/isom_CS"/>
</dbReference>
<comment type="similarity">
    <text evidence="1 2">Belongs to the enoyl-CoA hydratase/isomerase family.</text>
</comment>
<evidence type="ECO:0000313" key="3">
    <source>
        <dbReference type="EMBL" id="MBY6138399.1"/>
    </source>
</evidence>
<dbReference type="SUPFAM" id="SSF52096">
    <property type="entry name" value="ClpP/crotonase"/>
    <property type="match status" value="1"/>
</dbReference>
<name>A0ABS7NCB9_9RHOB</name>
<protein>
    <submittedName>
        <fullName evidence="3">Enoyl-CoA hydratase/isomerase family protein</fullName>
    </submittedName>
</protein>
<reference evidence="3 4" key="1">
    <citation type="submission" date="2021-06" db="EMBL/GenBank/DDBJ databases">
        <title>50 bacteria genomes isolated from Dapeng, Shenzhen, China.</title>
        <authorList>
            <person name="Zheng W."/>
            <person name="Yu S."/>
            <person name="Huang Y."/>
        </authorList>
    </citation>
    <scope>NUCLEOTIDE SEQUENCE [LARGE SCALE GENOMIC DNA]</scope>
    <source>
        <strain evidence="3 4">DP1N14-2</strain>
    </source>
</reference>
<evidence type="ECO:0000256" key="1">
    <source>
        <dbReference type="ARBA" id="ARBA00005254"/>
    </source>
</evidence>
<dbReference type="Pfam" id="PF00378">
    <property type="entry name" value="ECH_1"/>
    <property type="match status" value="1"/>
</dbReference>